<dbReference type="GO" id="GO:0004668">
    <property type="term" value="F:protein-arginine deiminase activity"/>
    <property type="evidence" value="ECO:0007669"/>
    <property type="project" value="InterPro"/>
</dbReference>
<dbReference type="PANTHER" id="PTHR10837">
    <property type="entry name" value="PEPTIDYLARGININE DEIMINASE"/>
    <property type="match status" value="1"/>
</dbReference>
<dbReference type="AlphaFoldDB" id="A0A0K1ECP5"/>
<feature type="signal peptide" evidence="2">
    <location>
        <begin position="1"/>
        <end position="18"/>
    </location>
</feature>
<keyword evidence="5" id="KW-1185">Reference proteome</keyword>
<sequence>MVTARWLLLGAAVLTAGAAACSGDQEDLFPNQATGGSGGTGGSPPTTSSATNVGGGDVGGAGGVGGDGGSGGASSARAIVDLRADVNRDGVVDLNDPDDDVNEDTWDAARGAIFLANIDDDRGSCPKGQSVSDSQLAACNDAADEVVNGPDDLLDLARLRVAPWPDAPADASATVTLNEQARSKVRLFKADGDSFTALSPEGTLTAAELQAGIELAIEGRDIVRDLTVWDGFAELTLTVEGGTRNGEPVEGGTDTLKMRVAPVLLRHHLDPAERVYVTRMTGNGSTVFRQGLATAVNASNVPEPTLEMSLNDQWTQDFFETGYMAMPGPGGQKQVIHVNFRSANYTGGSLRSAGRIVFTTLRGKDVAGAVQYDTNHANSMDSLNSFGNTETIPPFTHEGRSYPVGRVLRGKTASYYPDQSFDRMLVAQGYQPPVYLDTSWLLVGHVDETTSFVKAPTARGWALVVADSGIGVQMLQQARDAGYGSTEMFASKGSARTTINAVLNDPDLMNTSAWAAAEVDSQVEVLVQETGITEDDIVRIGSVWESESGYAVAYVPGMVNGIYLSDTDFAAPDPFGPVIGGQDIFKQQMSEAFAPLGIAVHWIDNWALYHRMAGEVHCGTNTTRAIPAVNWWEGEQ</sequence>
<dbReference type="RefSeq" id="WP_050430817.1">
    <property type="nucleotide sequence ID" value="NZ_CP012159.1"/>
</dbReference>
<dbReference type="Pfam" id="PF03068">
    <property type="entry name" value="PAD"/>
    <property type="match status" value="1"/>
</dbReference>
<dbReference type="STRING" id="52.CMC5_027560"/>
<proteinExistence type="predicted"/>
<dbReference type="KEGG" id="ccro:CMC5_027560"/>
<protein>
    <recommendedName>
        <fullName evidence="3">Protein-arginine deiminase C-terminal domain-containing protein</fullName>
    </recommendedName>
</protein>
<feature type="region of interest" description="Disordered" evidence="1">
    <location>
        <begin position="30"/>
        <end position="74"/>
    </location>
</feature>
<organism evidence="4 5">
    <name type="scientific">Chondromyces crocatus</name>
    <dbReference type="NCBI Taxonomy" id="52"/>
    <lineage>
        <taxon>Bacteria</taxon>
        <taxon>Pseudomonadati</taxon>
        <taxon>Myxococcota</taxon>
        <taxon>Polyangia</taxon>
        <taxon>Polyangiales</taxon>
        <taxon>Polyangiaceae</taxon>
        <taxon>Chondromyces</taxon>
    </lineage>
</organism>
<dbReference type="PANTHER" id="PTHR10837:SF8">
    <property type="entry name" value="PROTEIN-ARGININE DEIMINASE"/>
    <property type="match status" value="1"/>
</dbReference>
<feature type="domain" description="Protein-arginine deiminase C-terminal" evidence="3">
    <location>
        <begin position="253"/>
        <end position="633"/>
    </location>
</feature>
<dbReference type="InterPro" id="IPR013530">
    <property type="entry name" value="PAD_C"/>
</dbReference>
<accession>A0A0K1ECP5</accession>
<dbReference type="Gene3D" id="3.75.10.10">
    <property type="entry name" value="L-arginine/glycine Amidinotransferase, Chain A"/>
    <property type="match status" value="1"/>
</dbReference>
<reference evidence="4 5" key="1">
    <citation type="submission" date="2015-07" db="EMBL/GenBank/DDBJ databases">
        <title>Genome analysis of myxobacterium Chondromyces crocatus Cm c5 reveals a high potential for natural compound synthesis and the genetic basis for the loss of fruiting body formation.</title>
        <authorList>
            <person name="Zaburannyi N."/>
            <person name="Bunk B."/>
            <person name="Maier J."/>
            <person name="Overmann J."/>
            <person name="Mueller R."/>
        </authorList>
    </citation>
    <scope>NUCLEOTIDE SEQUENCE [LARGE SCALE GENOMIC DNA]</scope>
    <source>
        <strain evidence="4 5">Cm c5</strain>
    </source>
</reference>
<dbReference type="Proteomes" id="UP000067626">
    <property type="component" value="Chromosome"/>
</dbReference>
<name>A0A0K1ECP5_CHOCO</name>
<dbReference type="PROSITE" id="PS51257">
    <property type="entry name" value="PROKAR_LIPOPROTEIN"/>
    <property type="match status" value="1"/>
</dbReference>
<evidence type="ECO:0000259" key="3">
    <source>
        <dbReference type="Pfam" id="PF03068"/>
    </source>
</evidence>
<dbReference type="SUPFAM" id="SSF55909">
    <property type="entry name" value="Pentein"/>
    <property type="match status" value="1"/>
</dbReference>
<gene>
    <name evidence="4" type="ORF">CMC5_027560</name>
</gene>
<feature type="compositionally biased region" description="Gly residues" evidence="1">
    <location>
        <begin position="53"/>
        <end position="72"/>
    </location>
</feature>
<dbReference type="EMBL" id="CP012159">
    <property type="protein sequence ID" value="AKT38609.1"/>
    <property type="molecule type" value="Genomic_DNA"/>
</dbReference>
<keyword evidence="2" id="KW-0732">Signal</keyword>
<evidence type="ECO:0000256" key="2">
    <source>
        <dbReference type="SAM" id="SignalP"/>
    </source>
</evidence>
<dbReference type="InterPro" id="IPR036556">
    <property type="entry name" value="PAD_central_sf"/>
</dbReference>
<dbReference type="Gene3D" id="2.60.40.1700">
    <property type="entry name" value="Protein-arginine deiminase, central domain"/>
    <property type="match status" value="1"/>
</dbReference>
<dbReference type="GO" id="GO:0005737">
    <property type="term" value="C:cytoplasm"/>
    <property type="evidence" value="ECO:0007669"/>
    <property type="project" value="InterPro"/>
</dbReference>
<evidence type="ECO:0000256" key="1">
    <source>
        <dbReference type="SAM" id="MobiDB-lite"/>
    </source>
</evidence>
<feature type="chain" id="PRO_5005459223" description="Protein-arginine deiminase C-terminal domain-containing protein" evidence="2">
    <location>
        <begin position="19"/>
        <end position="636"/>
    </location>
</feature>
<dbReference type="InterPro" id="IPR004303">
    <property type="entry name" value="PAD"/>
</dbReference>
<dbReference type="GO" id="GO:0005509">
    <property type="term" value="F:calcium ion binding"/>
    <property type="evidence" value="ECO:0007669"/>
    <property type="project" value="InterPro"/>
</dbReference>
<dbReference type="SUPFAM" id="SSF110083">
    <property type="entry name" value="Peptidylarginine deiminase Pad4, middle domain"/>
    <property type="match status" value="1"/>
</dbReference>
<evidence type="ECO:0000313" key="5">
    <source>
        <dbReference type="Proteomes" id="UP000067626"/>
    </source>
</evidence>
<evidence type="ECO:0000313" key="4">
    <source>
        <dbReference type="EMBL" id="AKT38609.1"/>
    </source>
</evidence>